<dbReference type="AlphaFoldDB" id="A0A5S9ING2"/>
<dbReference type="KEGG" id="uam:UABAM_03496"/>
<proteinExistence type="predicted"/>
<gene>
    <name evidence="2" type="ORF">UABAM_03496</name>
</gene>
<dbReference type="CDD" id="cd00060">
    <property type="entry name" value="FHA"/>
    <property type="match status" value="1"/>
</dbReference>
<evidence type="ECO:0000259" key="1">
    <source>
        <dbReference type="PROSITE" id="PS50006"/>
    </source>
</evidence>
<dbReference type="SUPFAM" id="SSF49879">
    <property type="entry name" value="SMAD/FHA domain"/>
    <property type="match status" value="1"/>
</dbReference>
<dbReference type="EMBL" id="AP019860">
    <property type="protein sequence ID" value="BBM85133.1"/>
    <property type="molecule type" value="Genomic_DNA"/>
</dbReference>
<dbReference type="Gene3D" id="2.60.200.20">
    <property type="match status" value="1"/>
</dbReference>
<dbReference type="InterPro" id="IPR025497">
    <property type="entry name" value="PatA-like_N"/>
</dbReference>
<dbReference type="Pfam" id="PF14332">
    <property type="entry name" value="DUF4388"/>
    <property type="match status" value="1"/>
</dbReference>
<accession>A0A5S9ING2</accession>
<dbReference type="InterPro" id="IPR008984">
    <property type="entry name" value="SMAD_FHA_dom_sf"/>
</dbReference>
<dbReference type="PANTHER" id="PTHR36304">
    <property type="entry name" value="DOMAIN GTPASE-ACTIVATING PROTEIN, PUTATIVE-RELATED-RELATED"/>
    <property type="match status" value="1"/>
</dbReference>
<organism evidence="2 3">
    <name type="scientific">Uabimicrobium amorphum</name>
    <dbReference type="NCBI Taxonomy" id="2596890"/>
    <lineage>
        <taxon>Bacteria</taxon>
        <taxon>Pseudomonadati</taxon>
        <taxon>Planctomycetota</taxon>
        <taxon>Candidatus Uabimicrobiia</taxon>
        <taxon>Candidatus Uabimicrobiales</taxon>
        <taxon>Candidatus Uabimicrobiaceae</taxon>
        <taxon>Candidatus Uabimicrobium</taxon>
    </lineage>
</organism>
<dbReference type="OrthoDB" id="151099at2"/>
<dbReference type="RefSeq" id="WP_151969253.1">
    <property type="nucleotide sequence ID" value="NZ_AP019860.1"/>
</dbReference>
<keyword evidence="3" id="KW-1185">Reference proteome</keyword>
<dbReference type="Pfam" id="PF00498">
    <property type="entry name" value="FHA"/>
    <property type="match status" value="1"/>
</dbReference>
<sequence>MKCPKCDSELMPGERCSCDQPTTERSTRPMSTLIEKVVSRRSNRRVEHKNKPGIYIECFPFPPIRLTKHNEIQIGRGPENDLILTSNDVSRRHAAIKWCEEKNCYIVRDLNSHNGVTVNNELVEEQELKNNDIIKIGANDISFYELVDQTEKAMKSSSFLKTVGTKADATELLENFRDTLRGSLGILELSSVLQMIAGEEKSGHISLQEEEDLASIFFVNGMVVHSELNGMEGADAFYKIMEWRVGNFEFIPDETSAKTTMSHDLQFLLMEAARRIDEDNR</sequence>
<name>A0A5S9ING2_UABAM</name>
<dbReference type="PROSITE" id="PS50006">
    <property type="entry name" value="FHA_DOMAIN"/>
    <property type="match status" value="1"/>
</dbReference>
<dbReference type="SMART" id="SM00240">
    <property type="entry name" value="FHA"/>
    <property type="match status" value="1"/>
</dbReference>
<dbReference type="Proteomes" id="UP000326354">
    <property type="component" value="Chromosome"/>
</dbReference>
<feature type="domain" description="FHA" evidence="1">
    <location>
        <begin position="72"/>
        <end position="123"/>
    </location>
</feature>
<dbReference type="InterPro" id="IPR000253">
    <property type="entry name" value="FHA_dom"/>
</dbReference>
<protein>
    <submittedName>
        <fullName evidence="2">PATAN domain GTPase-activating protein</fullName>
    </submittedName>
</protein>
<evidence type="ECO:0000313" key="2">
    <source>
        <dbReference type="EMBL" id="BBM85133.1"/>
    </source>
</evidence>
<dbReference type="PANTHER" id="PTHR36304:SF4">
    <property type="entry name" value="DUF4388 DOMAIN-CONTAINING PROTEIN"/>
    <property type="match status" value="1"/>
</dbReference>
<reference evidence="2 3" key="1">
    <citation type="submission" date="2019-08" db="EMBL/GenBank/DDBJ databases">
        <title>Complete genome sequence of Candidatus Uab amorphum.</title>
        <authorList>
            <person name="Shiratori T."/>
            <person name="Suzuki S."/>
            <person name="Kakizawa Y."/>
            <person name="Ishida K."/>
        </authorList>
    </citation>
    <scope>NUCLEOTIDE SEQUENCE [LARGE SCALE GENOMIC DNA]</scope>
    <source>
        <strain evidence="2 3">SRT547</strain>
    </source>
</reference>
<evidence type="ECO:0000313" key="3">
    <source>
        <dbReference type="Proteomes" id="UP000326354"/>
    </source>
</evidence>